<dbReference type="PROSITE" id="PS51782">
    <property type="entry name" value="LYSM"/>
    <property type="match status" value="2"/>
</dbReference>
<dbReference type="GO" id="GO:0016787">
    <property type="term" value="F:hydrolase activity"/>
    <property type="evidence" value="ECO:0007669"/>
    <property type="project" value="InterPro"/>
</dbReference>
<dbReference type="Gene3D" id="6.20.240.60">
    <property type="match status" value="1"/>
</dbReference>
<gene>
    <name evidence="2" type="ORF">GM661_10685</name>
</gene>
<dbReference type="Gene3D" id="1.10.10.2520">
    <property type="entry name" value="Cell wall hydrolase SleB, domain 1"/>
    <property type="match status" value="1"/>
</dbReference>
<evidence type="ECO:0000313" key="2">
    <source>
        <dbReference type="EMBL" id="QTL98402.1"/>
    </source>
</evidence>
<dbReference type="AlphaFoldDB" id="A0A8A7KKM5"/>
<sequence length="306" mass="34714">MKLVLLIFTLLLIATYISIPVQASPEFKLIYVVQEGDTLSEIADNYGISQNDLREYNDIKGTDMIRLGQELIIPFKTEEKDSREWEMTLFSDRKKSTLDSVSFELGQVYSIRVNPGQSLPEVNIPASKLIQYHIGVGDTLYDLARDFNTSINIIMALNKLETSVIRVGSTIKLPINNLTPRQVLQKIVKDSDIELLARAIHGEARGEPFIGQVAVGAVIINRVISSYFPNTFKQVIYQKNQFSAVADGQITLRPNSTAYRAAREALRGTDPTMGAMYYYNPKTAKHQWWFERRRMMVTIGDHVFTK</sequence>
<dbReference type="InterPro" id="IPR042047">
    <property type="entry name" value="SleB_dom1"/>
</dbReference>
<reference evidence="2" key="1">
    <citation type="submission" date="2019-12" db="EMBL/GenBank/DDBJ databases">
        <authorList>
            <person name="zhang j."/>
            <person name="sun C.M."/>
        </authorList>
    </citation>
    <scope>NUCLEOTIDE SEQUENCE</scope>
    <source>
        <strain evidence="2">NS-1</strain>
    </source>
</reference>
<proteinExistence type="predicted"/>
<evidence type="ECO:0000313" key="3">
    <source>
        <dbReference type="Proteomes" id="UP000665020"/>
    </source>
</evidence>
<dbReference type="RefSeq" id="WP_125990607.1">
    <property type="nucleotide sequence ID" value="NZ_CP046640.1"/>
</dbReference>
<dbReference type="SMART" id="SM00257">
    <property type="entry name" value="LysM"/>
    <property type="match status" value="2"/>
</dbReference>
<dbReference type="InterPro" id="IPR011105">
    <property type="entry name" value="Cell_wall_hydrolase_SleB"/>
</dbReference>
<dbReference type="KEGG" id="ifn:GM661_10685"/>
<dbReference type="PANTHER" id="PTHR33734">
    <property type="entry name" value="LYSM DOMAIN-CONTAINING GPI-ANCHORED PROTEIN 2"/>
    <property type="match status" value="1"/>
</dbReference>
<dbReference type="Proteomes" id="UP000665020">
    <property type="component" value="Chromosome"/>
</dbReference>
<organism evidence="2 3">
    <name type="scientific">Iocasia fonsfrigidae</name>
    <dbReference type="NCBI Taxonomy" id="2682810"/>
    <lineage>
        <taxon>Bacteria</taxon>
        <taxon>Bacillati</taxon>
        <taxon>Bacillota</taxon>
        <taxon>Clostridia</taxon>
        <taxon>Halanaerobiales</taxon>
        <taxon>Halanaerobiaceae</taxon>
        <taxon>Iocasia</taxon>
    </lineage>
</organism>
<dbReference type="SUPFAM" id="SSF54106">
    <property type="entry name" value="LysM domain"/>
    <property type="match status" value="2"/>
</dbReference>
<feature type="domain" description="LysM" evidence="1">
    <location>
        <begin position="29"/>
        <end position="73"/>
    </location>
</feature>
<dbReference type="Gene3D" id="3.10.350.10">
    <property type="entry name" value="LysM domain"/>
    <property type="match status" value="2"/>
</dbReference>
<dbReference type="Pfam" id="PF01476">
    <property type="entry name" value="LysM"/>
    <property type="match status" value="2"/>
</dbReference>
<protein>
    <submittedName>
        <fullName evidence="2">LysM peptidoglycan-binding domain-containing protein</fullName>
    </submittedName>
</protein>
<dbReference type="Pfam" id="PF07486">
    <property type="entry name" value="Hydrolase_2"/>
    <property type="match status" value="1"/>
</dbReference>
<dbReference type="EMBL" id="CP046640">
    <property type="protein sequence ID" value="QTL98402.1"/>
    <property type="molecule type" value="Genomic_DNA"/>
</dbReference>
<accession>A0A8A7KKM5</accession>
<keyword evidence="3" id="KW-1185">Reference proteome</keyword>
<dbReference type="InterPro" id="IPR018392">
    <property type="entry name" value="LysM"/>
</dbReference>
<name>A0A8A7KKM5_9FIRM</name>
<dbReference type="CDD" id="cd00118">
    <property type="entry name" value="LysM"/>
    <property type="match status" value="1"/>
</dbReference>
<evidence type="ECO:0000259" key="1">
    <source>
        <dbReference type="PROSITE" id="PS51782"/>
    </source>
</evidence>
<feature type="domain" description="LysM" evidence="1">
    <location>
        <begin position="130"/>
        <end position="173"/>
    </location>
</feature>
<dbReference type="InterPro" id="IPR036779">
    <property type="entry name" value="LysM_dom_sf"/>
</dbReference>
<dbReference type="PANTHER" id="PTHR33734:SF22">
    <property type="entry name" value="MEMBRANE-BOUND LYTIC MUREIN TRANSGLYCOSYLASE D"/>
    <property type="match status" value="1"/>
</dbReference>